<dbReference type="Proteomes" id="UP000299102">
    <property type="component" value="Unassembled WGS sequence"/>
</dbReference>
<reference evidence="2 3" key="1">
    <citation type="journal article" date="2019" name="Commun. Biol.">
        <title>The bagworm genome reveals a unique fibroin gene that provides high tensile strength.</title>
        <authorList>
            <person name="Kono N."/>
            <person name="Nakamura H."/>
            <person name="Ohtoshi R."/>
            <person name="Tomita M."/>
            <person name="Numata K."/>
            <person name="Arakawa K."/>
        </authorList>
    </citation>
    <scope>NUCLEOTIDE SEQUENCE [LARGE SCALE GENOMIC DNA]</scope>
</reference>
<evidence type="ECO:0000256" key="1">
    <source>
        <dbReference type="SAM" id="MobiDB-lite"/>
    </source>
</evidence>
<evidence type="ECO:0000313" key="2">
    <source>
        <dbReference type="EMBL" id="GBP74657.1"/>
    </source>
</evidence>
<dbReference type="AlphaFoldDB" id="A0A4C1YJT8"/>
<accession>A0A4C1YJT8</accession>
<name>A0A4C1YJT8_EUMVA</name>
<keyword evidence="3" id="KW-1185">Reference proteome</keyword>
<comment type="caution">
    <text evidence="2">The sequence shown here is derived from an EMBL/GenBank/DDBJ whole genome shotgun (WGS) entry which is preliminary data.</text>
</comment>
<feature type="compositionally biased region" description="Basic and acidic residues" evidence="1">
    <location>
        <begin position="203"/>
        <end position="214"/>
    </location>
</feature>
<feature type="region of interest" description="Disordered" evidence="1">
    <location>
        <begin position="176"/>
        <end position="214"/>
    </location>
</feature>
<feature type="region of interest" description="Disordered" evidence="1">
    <location>
        <begin position="137"/>
        <end position="160"/>
    </location>
</feature>
<feature type="region of interest" description="Disordered" evidence="1">
    <location>
        <begin position="81"/>
        <end position="106"/>
    </location>
</feature>
<organism evidence="2 3">
    <name type="scientific">Eumeta variegata</name>
    <name type="common">Bagworm moth</name>
    <name type="synonym">Eumeta japonica</name>
    <dbReference type="NCBI Taxonomy" id="151549"/>
    <lineage>
        <taxon>Eukaryota</taxon>
        <taxon>Metazoa</taxon>
        <taxon>Ecdysozoa</taxon>
        <taxon>Arthropoda</taxon>
        <taxon>Hexapoda</taxon>
        <taxon>Insecta</taxon>
        <taxon>Pterygota</taxon>
        <taxon>Neoptera</taxon>
        <taxon>Endopterygota</taxon>
        <taxon>Lepidoptera</taxon>
        <taxon>Glossata</taxon>
        <taxon>Ditrysia</taxon>
        <taxon>Tineoidea</taxon>
        <taxon>Psychidae</taxon>
        <taxon>Oiketicinae</taxon>
        <taxon>Eumeta</taxon>
    </lineage>
</organism>
<gene>
    <name evidence="2" type="ORF">EVAR_51582_1</name>
</gene>
<dbReference type="EMBL" id="BGZK01001217">
    <property type="protein sequence ID" value="GBP74657.1"/>
    <property type="molecule type" value="Genomic_DNA"/>
</dbReference>
<proteinExistence type="predicted"/>
<evidence type="ECO:0000313" key="3">
    <source>
        <dbReference type="Proteomes" id="UP000299102"/>
    </source>
</evidence>
<sequence length="214" mass="24708">MQLRIGHRLETLIHAEQVARYITCIRNYCNRERDHDWGLQRERDCNRNCERNRYRDRNRDWHQHPGGTGVGVECKTKIAIRARSGPKQPTDLKLGSTLGPSGGTRDKARHEVGRFVVTAISVLRFWPPNQFRCNRIVRPSVPGNRSESTDRDAGTRPNSVPNSFLFGQYEAWRRKHKRIGSASRRPAPRKGWSGQRGAVTRRGRAETRHPLISR</sequence>
<protein>
    <submittedName>
        <fullName evidence="2">Uncharacterized protein</fullName>
    </submittedName>
</protein>